<dbReference type="InterPro" id="IPR003838">
    <property type="entry name" value="ABC3_permease_C"/>
</dbReference>
<evidence type="ECO:0000259" key="7">
    <source>
        <dbReference type="Pfam" id="PF02687"/>
    </source>
</evidence>
<protein>
    <submittedName>
        <fullName evidence="8">FtsX-like permease family protein</fullName>
    </submittedName>
</protein>
<gene>
    <name evidence="8" type="ORF">ACFSCS_07450</name>
</gene>
<evidence type="ECO:0000256" key="4">
    <source>
        <dbReference type="ARBA" id="ARBA00022989"/>
    </source>
</evidence>
<evidence type="ECO:0000256" key="3">
    <source>
        <dbReference type="ARBA" id="ARBA00022692"/>
    </source>
</evidence>
<feature type="transmembrane region" description="Helical" evidence="6">
    <location>
        <begin position="729"/>
        <end position="754"/>
    </location>
</feature>
<evidence type="ECO:0000256" key="5">
    <source>
        <dbReference type="ARBA" id="ARBA00023136"/>
    </source>
</evidence>
<dbReference type="PANTHER" id="PTHR30287:SF1">
    <property type="entry name" value="INNER MEMBRANE PROTEIN"/>
    <property type="match status" value="1"/>
</dbReference>
<dbReference type="Pfam" id="PF02687">
    <property type="entry name" value="FtsX"/>
    <property type="match status" value="1"/>
</dbReference>
<proteinExistence type="predicted"/>
<dbReference type="PANTHER" id="PTHR30287">
    <property type="entry name" value="MEMBRANE COMPONENT OF PREDICTED ABC SUPERFAMILY METABOLITE UPTAKE TRANSPORTER"/>
    <property type="match status" value="1"/>
</dbReference>
<organism evidence="8 9">
    <name type="scientific">Luteococcus peritonei</name>
    <dbReference type="NCBI Taxonomy" id="88874"/>
    <lineage>
        <taxon>Bacteria</taxon>
        <taxon>Bacillati</taxon>
        <taxon>Actinomycetota</taxon>
        <taxon>Actinomycetes</taxon>
        <taxon>Propionibacteriales</taxon>
        <taxon>Propionibacteriaceae</taxon>
        <taxon>Luteococcus</taxon>
    </lineage>
</organism>
<dbReference type="InterPro" id="IPR038766">
    <property type="entry name" value="Membrane_comp_ABC_pdt"/>
</dbReference>
<keyword evidence="4 6" id="KW-1133">Transmembrane helix</keyword>
<feature type="transmembrane region" description="Helical" evidence="6">
    <location>
        <begin position="369"/>
        <end position="388"/>
    </location>
</feature>
<feature type="transmembrane region" description="Helical" evidence="6">
    <location>
        <begin position="766"/>
        <end position="788"/>
    </location>
</feature>
<feature type="transmembrane region" description="Helical" evidence="6">
    <location>
        <begin position="680"/>
        <end position="704"/>
    </location>
</feature>
<feature type="transmembrane region" description="Helical" evidence="6">
    <location>
        <begin position="320"/>
        <end position="340"/>
    </location>
</feature>
<dbReference type="Proteomes" id="UP001597326">
    <property type="component" value="Unassembled WGS sequence"/>
</dbReference>
<dbReference type="EMBL" id="JBHUFZ010000016">
    <property type="protein sequence ID" value="MFD1890019.1"/>
    <property type="molecule type" value="Genomic_DNA"/>
</dbReference>
<evidence type="ECO:0000313" key="9">
    <source>
        <dbReference type="Proteomes" id="UP001597326"/>
    </source>
</evidence>
<evidence type="ECO:0000256" key="2">
    <source>
        <dbReference type="ARBA" id="ARBA00022475"/>
    </source>
</evidence>
<feature type="transmembrane region" description="Helical" evidence="6">
    <location>
        <begin position="273"/>
        <end position="300"/>
    </location>
</feature>
<keyword evidence="2" id="KW-1003">Cell membrane</keyword>
<accession>A0ABW4RVD5</accession>
<evidence type="ECO:0000256" key="6">
    <source>
        <dbReference type="SAM" id="Phobius"/>
    </source>
</evidence>
<feature type="transmembrane region" description="Helical" evidence="6">
    <location>
        <begin position="400"/>
        <end position="422"/>
    </location>
</feature>
<reference evidence="9" key="1">
    <citation type="journal article" date="2019" name="Int. J. Syst. Evol. Microbiol.">
        <title>The Global Catalogue of Microorganisms (GCM) 10K type strain sequencing project: providing services to taxonomists for standard genome sequencing and annotation.</title>
        <authorList>
            <consortium name="The Broad Institute Genomics Platform"/>
            <consortium name="The Broad Institute Genome Sequencing Center for Infectious Disease"/>
            <person name="Wu L."/>
            <person name="Ma J."/>
        </authorList>
    </citation>
    <scope>NUCLEOTIDE SEQUENCE [LARGE SCALE GENOMIC DNA]</scope>
    <source>
        <strain evidence="9">CAIM 431</strain>
    </source>
</reference>
<sequence>MNPAVMRLARREISRNPMRSLLICLLVALPMVLFGAMAVTFASSTSTEQETQQATFGRASAVVQAPSGGRLPALSLEQGQRAVPFGQRTAELVDHATKRSIEVQDIDLHDPVFEGRFSLEERRQEPNGVWLDSSLARPGTVGLAQTVTIDGRSWPVLGVVTLRMEALDGVYVAHGHPLAAKASTGAWIQGPEPSQQQQEQWESQGLQVGLPMAGNWAGVDQATVTALLFSFALAAGVVTAALCAAAFTVGLARQRRSLSVLGAVGAPSGQLRAIALAQGLLLGVPSALVGVLLGTGLGAWWVSQHLGTEFSSYYGVHIPWLRLLGLVLVGVLSALVGAWLPARRLGEVTQDQARPVSASVPRRSSRLRVGLLLIALGLGCAILLALVLPRQRELPEEEYVISGILCCLLVFLGILLSAGALARRLGVMDGGPMPWRLAVRELGRQRSRAVSVIVAMTAVSALASGALVALAAQGGDVTPAERLGWAVTRTTDENGKALPSSDAKALDEAISSTVGISSGIDAAMTGHEVGANYQCARRTVCSVGTGLLVVTPEQAQQVLGNRAEPDAMATLTAGGVILGQGQGWDGSEDEFVLDPGASDGNSRAVTLHATVAPALGPGWAMVTRQTVERHHLGPLLPVRVMKLGAVPSQEQVDQIGTVALEHGLPAPLVEAPGEDFVPRLLRYVSGAGLLLCLAVGAITTGLGVKDARENNRTMVGVGAKGSTIRGVGAALAGLGNGLGVVLGVVAGALPMALVTSAMPYPLGLPWLHLLALLVLVPLLCSALGWLLARPPAPRAVRID</sequence>
<keyword evidence="3 6" id="KW-0812">Transmembrane</keyword>
<evidence type="ECO:0000256" key="1">
    <source>
        <dbReference type="ARBA" id="ARBA00004651"/>
    </source>
</evidence>
<keyword evidence="9" id="KW-1185">Reference proteome</keyword>
<dbReference type="RefSeq" id="WP_343872971.1">
    <property type="nucleotide sequence ID" value="NZ_BAAAIX010000013.1"/>
</dbReference>
<name>A0ABW4RVD5_9ACTN</name>
<feature type="transmembrane region" description="Helical" evidence="6">
    <location>
        <begin position="227"/>
        <end position="252"/>
    </location>
</feature>
<comment type="caution">
    <text evidence="8">The sequence shown here is derived from an EMBL/GenBank/DDBJ whole genome shotgun (WGS) entry which is preliminary data.</text>
</comment>
<feature type="transmembrane region" description="Helical" evidence="6">
    <location>
        <begin position="449"/>
        <end position="472"/>
    </location>
</feature>
<evidence type="ECO:0000313" key="8">
    <source>
        <dbReference type="EMBL" id="MFD1890019.1"/>
    </source>
</evidence>
<comment type="subcellular location">
    <subcellularLocation>
        <location evidence="1">Cell membrane</location>
        <topology evidence="1">Multi-pass membrane protein</topology>
    </subcellularLocation>
</comment>
<feature type="domain" description="ABC3 transporter permease C-terminal" evidence="7">
    <location>
        <begin position="230"/>
        <end position="345"/>
    </location>
</feature>
<keyword evidence="5 6" id="KW-0472">Membrane</keyword>